<protein>
    <submittedName>
        <fullName evidence="11">Virulence factor MVIN family protein</fullName>
    </submittedName>
</protein>
<feature type="transmembrane region" description="Helical" evidence="10">
    <location>
        <begin position="403"/>
        <end position="427"/>
    </location>
</feature>
<dbReference type="AlphaFoldDB" id="A0A075WSW3"/>
<comment type="subcellular location">
    <subcellularLocation>
        <location evidence="1">Cell membrane</location>
        <topology evidence="1">Multi-pass membrane protein</topology>
    </subcellularLocation>
</comment>
<feature type="transmembrane region" description="Helical" evidence="10">
    <location>
        <begin position="55"/>
        <end position="73"/>
    </location>
</feature>
<organism evidence="11 12">
    <name type="scientific">Thermodesulfobacterium commune DSM 2178</name>
    <dbReference type="NCBI Taxonomy" id="289377"/>
    <lineage>
        <taxon>Bacteria</taxon>
        <taxon>Pseudomonadati</taxon>
        <taxon>Thermodesulfobacteriota</taxon>
        <taxon>Thermodesulfobacteria</taxon>
        <taxon>Thermodesulfobacteriales</taxon>
        <taxon>Thermodesulfobacteriaceae</taxon>
        <taxon>Thermodesulfobacterium</taxon>
    </lineage>
</organism>
<evidence type="ECO:0000256" key="2">
    <source>
        <dbReference type="ARBA" id="ARBA00022475"/>
    </source>
</evidence>
<evidence type="ECO:0000256" key="9">
    <source>
        <dbReference type="ARBA" id="ARBA00061532"/>
    </source>
</evidence>
<evidence type="ECO:0000256" key="10">
    <source>
        <dbReference type="SAM" id="Phobius"/>
    </source>
</evidence>
<dbReference type="Proteomes" id="UP000028481">
    <property type="component" value="Chromosome"/>
</dbReference>
<gene>
    <name evidence="11" type="ORF">HL41_06335</name>
</gene>
<dbReference type="OrthoDB" id="9771019at2"/>
<dbReference type="GO" id="GO:0008360">
    <property type="term" value="P:regulation of cell shape"/>
    <property type="evidence" value="ECO:0007669"/>
    <property type="project" value="UniProtKB-KW"/>
</dbReference>
<feature type="transmembrane region" description="Helical" evidence="10">
    <location>
        <begin position="310"/>
        <end position="333"/>
    </location>
</feature>
<comment type="similarity">
    <text evidence="9">Belongs to the MurJ/MviN family.</text>
</comment>
<keyword evidence="7 10" id="KW-0472">Membrane</keyword>
<evidence type="ECO:0000313" key="11">
    <source>
        <dbReference type="EMBL" id="AIH04374.1"/>
    </source>
</evidence>
<dbReference type="RefSeq" id="WP_038060115.1">
    <property type="nucleotide sequence ID" value="NZ_CP008796.1"/>
</dbReference>
<keyword evidence="3 10" id="KW-0812">Transmembrane</keyword>
<dbReference type="PaxDb" id="289377-HL41_06335"/>
<dbReference type="InterPro" id="IPR047135">
    <property type="entry name" value="YsiQ"/>
</dbReference>
<evidence type="ECO:0000256" key="6">
    <source>
        <dbReference type="ARBA" id="ARBA00022989"/>
    </source>
</evidence>
<keyword evidence="12" id="KW-1185">Reference proteome</keyword>
<dbReference type="PANTHER" id="PTHR42925:SF1">
    <property type="entry name" value="VIRULENCE FACTOR MVIN"/>
    <property type="match status" value="1"/>
</dbReference>
<name>A0A075WSW3_9BACT</name>
<feature type="transmembrane region" description="Helical" evidence="10">
    <location>
        <begin position="345"/>
        <end position="367"/>
    </location>
</feature>
<keyword evidence="2" id="KW-1003">Cell membrane</keyword>
<comment type="function">
    <text evidence="8">Involved in peptidoglycan biosynthesis. Transports lipid-linked peptidoglycan precursors from the inner to the outer leaflet of the cytoplasmic membrane.</text>
</comment>
<dbReference type="HOGENOM" id="CLU_643933_0_0_0"/>
<keyword evidence="5" id="KW-0573">Peptidoglycan synthesis</keyword>
<keyword evidence="6 10" id="KW-1133">Transmembrane helix</keyword>
<evidence type="ECO:0000256" key="7">
    <source>
        <dbReference type="ARBA" id="ARBA00023136"/>
    </source>
</evidence>
<dbReference type="STRING" id="289377.HL41_06335"/>
<evidence type="ECO:0000256" key="3">
    <source>
        <dbReference type="ARBA" id="ARBA00022692"/>
    </source>
</evidence>
<dbReference type="Pfam" id="PF03023">
    <property type="entry name" value="MurJ"/>
    <property type="match status" value="1"/>
</dbReference>
<evidence type="ECO:0000256" key="4">
    <source>
        <dbReference type="ARBA" id="ARBA00022960"/>
    </source>
</evidence>
<evidence type="ECO:0000256" key="1">
    <source>
        <dbReference type="ARBA" id="ARBA00004651"/>
    </source>
</evidence>
<feature type="transmembrane region" description="Helical" evidence="10">
    <location>
        <begin position="169"/>
        <end position="191"/>
    </location>
</feature>
<reference evidence="11 12" key="1">
    <citation type="journal article" date="2015" name="Genome Announc.">
        <title>Genome Sequence of a Sulfate-Reducing Thermophilic Bacterium, Thermodesulfobacterium commune DSM 2178T (Phylum Thermodesulfobacteria).</title>
        <authorList>
            <person name="Bhatnagar S."/>
            <person name="Badger J.H."/>
            <person name="Madupu R."/>
            <person name="Khouri H.M."/>
            <person name="O'Connor E.M."/>
            <person name="Robb F.T."/>
            <person name="Ward N.L."/>
            <person name="Eisen J.A."/>
        </authorList>
    </citation>
    <scope>NUCLEOTIDE SEQUENCE [LARGE SCALE GENOMIC DNA]</scope>
    <source>
        <strain evidence="11 12">DSM 2178</strain>
    </source>
</reference>
<dbReference type="GO" id="GO:0005886">
    <property type="term" value="C:plasma membrane"/>
    <property type="evidence" value="ECO:0007669"/>
    <property type="project" value="UniProtKB-SubCell"/>
</dbReference>
<evidence type="ECO:0000256" key="5">
    <source>
        <dbReference type="ARBA" id="ARBA00022984"/>
    </source>
</evidence>
<dbReference type="InterPro" id="IPR004268">
    <property type="entry name" value="MurJ"/>
</dbReference>
<keyword evidence="4" id="KW-0133">Cell shape</keyword>
<feature type="transmembrane region" description="Helical" evidence="10">
    <location>
        <begin position="138"/>
        <end position="157"/>
    </location>
</feature>
<feature type="transmembrane region" description="Helical" evidence="10">
    <location>
        <begin position="237"/>
        <end position="253"/>
    </location>
</feature>
<feature type="transmembrane region" description="Helical" evidence="10">
    <location>
        <begin position="21"/>
        <end position="49"/>
    </location>
</feature>
<dbReference type="KEGG" id="tcm:HL41_06335"/>
<feature type="transmembrane region" description="Helical" evidence="10">
    <location>
        <begin position="197"/>
        <end position="216"/>
    </location>
</feature>
<feature type="transmembrane region" description="Helical" evidence="10">
    <location>
        <begin position="94"/>
        <end position="118"/>
    </location>
</feature>
<dbReference type="eggNOG" id="COG0728">
    <property type="taxonomic scope" value="Bacteria"/>
</dbReference>
<evidence type="ECO:0000313" key="12">
    <source>
        <dbReference type="Proteomes" id="UP000028481"/>
    </source>
</evidence>
<accession>A0A075WSW3</accession>
<proteinExistence type="inferred from homology"/>
<evidence type="ECO:0000256" key="8">
    <source>
        <dbReference type="ARBA" id="ARBA00060041"/>
    </source>
</evidence>
<dbReference type="GO" id="GO:0009252">
    <property type="term" value="P:peptidoglycan biosynthetic process"/>
    <property type="evidence" value="ECO:0007669"/>
    <property type="project" value="UniProtKB-KW"/>
</dbReference>
<dbReference type="PANTHER" id="PTHR42925">
    <property type="entry name" value="MULTIDRUG AND TOXIN EFFLUX PROTEIN MATE FAMILY"/>
    <property type="match status" value="1"/>
</dbReference>
<feature type="transmembrane region" description="Helical" evidence="10">
    <location>
        <begin position="379"/>
        <end position="397"/>
    </location>
</feature>
<dbReference type="EMBL" id="CP008796">
    <property type="protein sequence ID" value="AIH04374.1"/>
    <property type="molecule type" value="Genomic_DNA"/>
</dbReference>
<sequence length="432" mass="49451">MKLLFWKTLFDFFKPERVFDAVLRSSFINILARGFGYLKNLAIAIFLGFSYQTDGFFMALSLLGVFLIFVDVFDSIGVPNLVQARLKDMKEFESLAGLLLTFTGVLAISLTALAFFTLPLLLKVPFGFKEYALEYTKSSFLLLLPYLFCSFFFHHFGAVLRSQRLFTSYFLGEFIFSFFSFLFIGLGLYLWRDVRVIPVSFSLAQALSTLYLAYLARTHLRFRFFYDGRVLVMFKQFLMLLALYGVFHLFVLADRAFASVVGEKGVSALTYGSMLAFVPRGIIKFEHIAITSLSEVGGAWEKLMFYTKKLILLGSAFALFFFIFSDMLVILFFRHGAFTQTDASLTAMATRFYALSLPFVILWPVFFRTFQIKNEFSQVFFVALAGILVNIVLKYYFVMVLKLGIIGICLGTFFAHIVLCGLSFWFLRKLAN</sequence>